<proteinExistence type="predicted"/>
<evidence type="ECO:0000256" key="2">
    <source>
        <dbReference type="ARBA" id="ARBA00022737"/>
    </source>
</evidence>
<organism evidence="4 5">
    <name type="scientific">Flemingia macrophylla</name>
    <dbReference type="NCBI Taxonomy" id="520843"/>
    <lineage>
        <taxon>Eukaryota</taxon>
        <taxon>Viridiplantae</taxon>
        <taxon>Streptophyta</taxon>
        <taxon>Embryophyta</taxon>
        <taxon>Tracheophyta</taxon>
        <taxon>Spermatophyta</taxon>
        <taxon>Magnoliopsida</taxon>
        <taxon>eudicotyledons</taxon>
        <taxon>Gunneridae</taxon>
        <taxon>Pentapetalae</taxon>
        <taxon>rosids</taxon>
        <taxon>fabids</taxon>
        <taxon>Fabales</taxon>
        <taxon>Fabaceae</taxon>
        <taxon>Papilionoideae</taxon>
        <taxon>50 kb inversion clade</taxon>
        <taxon>NPAAA clade</taxon>
        <taxon>indigoferoid/millettioid clade</taxon>
        <taxon>Phaseoleae</taxon>
        <taxon>Flemingia</taxon>
    </lineage>
</organism>
<gene>
    <name evidence="4" type="ORF">Fmac_032938</name>
</gene>
<dbReference type="InterPro" id="IPR015943">
    <property type="entry name" value="WD40/YVTN_repeat-like_dom_sf"/>
</dbReference>
<dbReference type="InterPro" id="IPR036322">
    <property type="entry name" value="WD40_repeat_dom_sf"/>
</dbReference>
<dbReference type="InterPro" id="IPR019775">
    <property type="entry name" value="WD40_repeat_CS"/>
</dbReference>
<dbReference type="InterPro" id="IPR001680">
    <property type="entry name" value="WD40_rpt"/>
</dbReference>
<reference evidence="4 5" key="1">
    <citation type="submission" date="2024-08" db="EMBL/GenBank/DDBJ databases">
        <title>Insights into the chromosomal genome structure of Flemingia macrophylla.</title>
        <authorList>
            <person name="Ding Y."/>
            <person name="Zhao Y."/>
            <person name="Bi W."/>
            <person name="Wu M."/>
            <person name="Zhao G."/>
            <person name="Gong Y."/>
            <person name="Li W."/>
            <person name="Zhang P."/>
        </authorList>
    </citation>
    <scope>NUCLEOTIDE SEQUENCE [LARGE SCALE GENOMIC DNA]</scope>
    <source>
        <strain evidence="4">DYQJB</strain>
        <tissue evidence="4">Leaf</tissue>
    </source>
</reference>
<protein>
    <submittedName>
        <fullName evidence="4">Uncharacterized protein</fullName>
    </submittedName>
</protein>
<dbReference type="Proteomes" id="UP001603857">
    <property type="component" value="Unassembled WGS sequence"/>
</dbReference>
<evidence type="ECO:0000256" key="1">
    <source>
        <dbReference type="ARBA" id="ARBA00022574"/>
    </source>
</evidence>
<dbReference type="PANTHER" id="PTHR19857">
    <property type="entry name" value="MITOCHONDRIAL DIVISION PROTEIN 1-RELATED"/>
    <property type="match status" value="1"/>
</dbReference>
<keyword evidence="5" id="KW-1185">Reference proteome</keyword>
<dbReference type="SMART" id="SM00320">
    <property type="entry name" value="WD40"/>
    <property type="match status" value="2"/>
</dbReference>
<evidence type="ECO:0000256" key="3">
    <source>
        <dbReference type="PROSITE-ProRule" id="PRU00221"/>
    </source>
</evidence>
<sequence>MSVLCKAWLQRSFIKCLWSSFNVACCKWLIQTCFRPLFSHMSVFDDDLVGLMNITPFEILQYIEEGSVVSAEIRYLVLDEVDCMLVSRSLDGIIKVWDVSRNFEGLNMEGPRGSIEWLKWRPRGHLLLAGSDDFNIWMWNTDTASFLNTFSVHGNNVT</sequence>
<dbReference type="Gene3D" id="2.130.10.10">
    <property type="entry name" value="YVTN repeat-like/Quinoprotein amine dehydrogenase"/>
    <property type="match status" value="1"/>
</dbReference>
<dbReference type="EMBL" id="JBGMDY010000011">
    <property type="protein sequence ID" value="KAL2319062.1"/>
    <property type="molecule type" value="Genomic_DNA"/>
</dbReference>
<keyword evidence="2" id="KW-0677">Repeat</keyword>
<evidence type="ECO:0000313" key="4">
    <source>
        <dbReference type="EMBL" id="KAL2319062.1"/>
    </source>
</evidence>
<dbReference type="PROSITE" id="PS50082">
    <property type="entry name" value="WD_REPEATS_2"/>
    <property type="match status" value="1"/>
</dbReference>
<dbReference type="PROSITE" id="PS00678">
    <property type="entry name" value="WD_REPEATS_1"/>
    <property type="match status" value="1"/>
</dbReference>
<evidence type="ECO:0000313" key="5">
    <source>
        <dbReference type="Proteomes" id="UP001603857"/>
    </source>
</evidence>
<keyword evidence="1 3" id="KW-0853">WD repeat</keyword>
<accession>A0ABD1L6D0</accession>
<feature type="repeat" description="WD" evidence="3">
    <location>
        <begin position="108"/>
        <end position="149"/>
    </location>
</feature>
<dbReference type="AlphaFoldDB" id="A0ABD1L6D0"/>
<comment type="caution">
    <text evidence="4">The sequence shown here is derived from an EMBL/GenBank/DDBJ whole genome shotgun (WGS) entry which is preliminary data.</text>
</comment>
<dbReference type="SUPFAM" id="SSF50978">
    <property type="entry name" value="WD40 repeat-like"/>
    <property type="match status" value="1"/>
</dbReference>
<name>A0ABD1L6D0_9FABA</name>
<dbReference type="InterPro" id="IPR051179">
    <property type="entry name" value="WD_repeat_multifunction"/>
</dbReference>
<dbReference type="PANTHER" id="PTHR19857:SF8">
    <property type="entry name" value="ANGIO-ASSOCIATED MIGRATORY CELL PROTEIN"/>
    <property type="match status" value="1"/>
</dbReference>